<evidence type="ECO:0000313" key="2">
    <source>
        <dbReference type="Proteomes" id="UP001321473"/>
    </source>
</evidence>
<proteinExistence type="predicted"/>
<dbReference type="EMBL" id="JARKHS020002006">
    <property type="protein sequence ID" value="KAK8787214.1"/>
    <property type="molecule type" value="Genomic_DNA"/>
</dbReference>
<name>A0AAQ4FIS2_AMBAM</name>
<dbReference type="Proteomes" id="UP001321473">
    <property type="component" value="Unassembled WGS sequence"/>
</dbReference>
<keyword evidence="2" id="KW-1185">Reference proteome</keyword>
<evidence type="ECO:0000313" key="1">
    <source>
        <dbReference type="EMBL" id="KAK8787214.1"/>
    </source>
</evidence>
<accession>A0AAQ4FIS2</accession>
<organism evidence="1 2">
    <name type="scientific">Amblyomma americanum</name>
    <name type="common">Lone star tick</name>
    <dbReference type="NCBI Taxonomy" id="6943"/>
    <lineage>
        <taxon>Eukaryota</taxon>
        <taxon>Metazoa</taxon>
        <taxon>Ecdysozoa</taxon>
        <taxon>Arthropoda</taxon>
        <taxon>Chelicerata</taxon>
        <taxon>Arachnida</taxon>
        <taxon>Acari</taxon>
        <taxon>Parasitiformes</taxon>
        <taxon>Ixodida</taxon>
        <taxon>Ixodoidea</taxon>
        <taxon>Ixodidae</taxon>
        <taxon>Amblyomminae</taxon>
        <taxon>Amblyomma</taxon>
    </lineage>
</organism>
<sequence length="193" mass="22244">MLAADTGLDDPAFSENYGEDFMANLIRYQRHGSRTFQAASFRSDAPRKRVGVPNKYFLPDYYYGGATEKALNTGTLGVLAAAILFRGSYRRNDEPVEYAECFAQYARDTLKLPLDKTDWLRHTQTRWSVETAFAARDRDHDTKEMAAMHYLRFARTYCGEEDTNVLPLQFAVRSSENFNRTFECGYKYPVMEC</sequence>
<dbReference type="AlphaFoldDB" id="A0AAQ4FIS2"/>
<comment type="caution">
    <text evidence="1">The sequence shown here is derived from an EMBL/GenBank/DDBJ whole genome shotgun (WGS) entry which is preliminary data.</text>
</comment>
<reference evidence="1 2" key="1">
    <citation type="journal article" date="2023" name="Arcadia Sci">
        <title>De novo assembly of a long-read Amblyomma americanum tick genome.</title>
        <authorList>
            <person name="Chou S."/>
            <person name="Poskanzer K.E."/>
            <person name="Rollins M."/>
            <person name="Thuy-Boun P.S."/>
        </authorList>
    </citation>
    <scope>NUCLEOTIDE SEQUENCE [LARGE SCALE GENOMIC DNA]</scope>
    <source>
        <strain evidence="1">F_SG_1</strain>
        <tissue evidence="1">Salivary glands</tissue>
    </source>
</reference>
<protein>
    <submittedName>
        <fullName evidence="1">Uncharacterized protein</fullName>
    </submittedName>
</protein>
<gene>
    <name evidence="1" type="ORF">V5799_023010</name>
</gene>